<organism evidence="1 2">
    <name type="scientific">Methylobacterium iners</name>
    <dbReference type="NCBI Taxonomy" id="418707"/>
    <lineage>
        <taxon>Bacteria</taxon>
        <taxon>Pseudomonadati</taxon>
        <taxon>Pseudomonadota</taxon>
        <taxon>Alphaproteobacteria</taxon>
        <taxon>Hyphomicrobiales</taxon>
        <taxon>Methylobacteriaceae</taxon>
        <taxon>Methylobacterium</taxon>
    </lineage>
</organism>
<evidence type="ECO:0000313" key="2">
    <source>
        <dbReference type="Proteomes" id="UP001055125"/>
    </source>
</evidence>
<gene>
    <name evidence="1" type="ORF">OCOJLMKI_0501</name>
</gene>
<dbReference type="Proteomes" id="UP001055125">
    <property type="component" value="Unassembled WGS sequence"/>
</dbReference>
<reference evidence="1" key="1">
    <citation type="journal article" date="2021" name="Front. Microbiol.">
        <title>Comprehensive Comparative Genomics and Phenotyping of Methylobacterium Species.</title>
        <authorList>
            <person name="Alessa O."/>
            <person name="Ogura Y."/>
            <person name="Fujitani Y."/>
            <person name="Takami H."/>
            <person name="Hayashi T."/>
            <person name="Sahin N."/>
            <person name="Tani A."/>
        </authorList>
    </citation>
    <scope>NUCLEOTIDE SEQUENCE</scope>
    <source>
        <strain evidence="1">DSM 19015</strain>
    </source>
</reference>
<proteinExistence type="predicted"/>
<name>A0ABQ4RSI0_9HYPH</name>
<evidence type="ECO:0000313" key="1">
    <source>
        <dbReference type="EMBL" id="GJD93310.1"/>
    </source>
</evidence>
<sequence length="116" mass="12692">MPLTLRDIQTGSVMRHASRLTALTLGLVALALPAIAAPSCLMAQRKVDEAQALRFQARQEARIGDRDRVCETLDEVGDRYADARDAFEDCGAGIIAIDLRSESRALRVAKKVNHCD</sequence>
<accession>A0ABQ4RSI0</accession>
<dbReference type="EMBL" id="BPQP01000006">
    <property type="protein sequence ID" value="GJD93310.1"/>
    <property type="molecule type" value="Genomic_DNA"/>
</dbReference>
<reference evidence="1" key="2">
    <citation type="submission" date="2021-08" db="EMBL/GenBank/DDBJ databases">
        <authorList>
            <person name="Tani A."/>
            <person name="Ola A."/>
            <person name="Ogura Y."/>
            <person name="Katsura K."/>
            <person name="Hayashi T."/>
        </authorList>
    </citation>
    <scope>NUCLEOTIDE SEQUENCE</scope>
    <source>
        <strain evidence="1">DSM 19015</strain>
    </source>
</reference>
<comment type="caution">
    <text evidence="1">The sequence shown here is derived from an EMBL/GenBank/DDBJ whole genome shotgun (WGS) entry which is preliminary data.</text>
</comment>
<keyword evidence="2" id="KW-1185">Reference proteome</keyword>
<protein>
    <submittedName>
        <fullName evidence="1">Uncharacterized protein</fullName>
    </submittedName>
</protein>